<dbReference type="SUPFAM" id="SSF56204">
    <property type="entry name" value="Hect, E3 ligase catalytic domain"/>
    <property type="match status" value="1"/>
</dbReference>
<dbReference type="PRINTS" id="PR00633">
    <property type="entry name" value="RCCNDNSATION"/>
</dbReference>
<proteinExistence type="predicted"/>
<dbReference type="CDD" id="cd00078">
    <property type="entry name" value="HECTc"/>
    <property type="match status" value="1"/>
</dbReference>
<gene>
    <name evidence="9" type="ORF">BpHYR1_016076</name>
</gene>
<keyword evidence="4" id="KW-0677">Repeat</keyword>
<dbReference type="PANTHER" id="PTHR45622">
    <property type="entry name" value="UBIQUITIN-PROTEIN LIGASE E3A-RELATED"/>
    <property type="match status" value="1"/>
</dbReference>
<dbReference type="PANTHER" id="PTHR45622:SF76">
    <property type="entry name" value="HECT AND RLD DOMAIN CONTAINING E3 UBIQUITIN LIGASE 4, ISOFORM C"/>
    <property type="match status" value="1"/>
</dbReference>
<reference evidence="9 10" key="1">
    <citation type="journal article" date="2018" name="Sci. Rep.">
        <title>Genomic signatures of local adaptation to the degree of environmental predictability in rotifers.</title>
        <authorList>
            <person name="Franch-Gras L."/>
            <person name="Hahn C."/>
            <person name="Garcia-Roger E.M."/>
            <person name="Carmona M.J."/>
            <person name="Serra M."/>
            <person name="Gomez A."/>
        </authorList>
    </citation>
    <scope>NUCLEOTIDE SEQUENCE [LARGE SCALE GENOMIC DNA]</scope>
    <source>
        <strain evidence="9">HYR1</strain>
    </source>
</reference>
<evidence type="ECO:0000256" key="7">
    <source>
        <dbReference type="PROSITE-ProRule" id="PRU00235"/>
    </source>
</evidence>
<feature type="domain" description="HECT" evidence="8">
    <location>
        <begin position="736"/>
        <end position="1063"/>
    </location>
</feature>
<feature type="repeat" description="RCC1" evidence="7">
    <location>
        <begin position="310"/>
        <end position="373"/>
    </location>
</feature>
<dbReference type="Gene3D" id="3.90.1750.10">
    <property type="entry name" value="Hect, E3 ligase catalytic domains"/>
    <property type="match status" value="1"/>
</dbReference>
<comment type="caution">
    <text evidence="9">The sequence shown here is derived from an EMBL/GenBank/DDBJ whole genome shotgun (WGS) entry which is preliminary data.</text>
</comment>
<feature type="repeat" description="RCC1" evidence="7">
    <location>
        <begin position="153"/>
        <end position="204"/>
    </location>
</feature>
<dbReference type="GO" id="GO:0016874">
    <property type="term" value="F:ligase activity"/>
    <property type="evidence" value="ECO:0007669"/>
    <property type="project" value="UniProtKB-KW"/>
</dbReference>
<feature type="repeat" description="RCC1" evidence="7">
    <location>
        <begin position="205"/>
        <end position="256"/>
    </location>
</feature>
<feature type="repeat" description="RCC1" evidence="7">
    <location>
        <begin position="257"/>
        <end position="308"/>
    </location>
</feature>
<dbReference type="SMART" id="SM00119">
    <property type="entry name" value="HECTc"/>
    <property type="match status" value="1"/>
</dbReference>
<dbReference type="AlphaFoldDB" id="A0A3M7SLZ8"/>
<keyword evidence="9" id="KW-0436">Ligase</keyword>
<dbReference type="STRING" id="10195.A0A3M7SLZ8"/>
<evidence type="ECO:0000256" key="3">
    <source>
        <dbReference type="ARBA" id="ARBA00022679"/>
    </source>
</evidence>
<comment type="subcellular location">
    <subcellularLocation>
        <location evidence="1">Cytoplasm</location>
    </subcellularLocation>
</comment>
<name>A0A3M7SLZ8_BRAPC</name>
<evidence type="ECO:0000256" key="1">
    <source>
        <dbReference type="ARBA" id="ARBA00004496"/>
    </source>
</evidence>
<evidence type="ECO:0000256" key="4">
    <source>
        <dbReference type="ARBA" id="ARBA00022737"/>
    </source>
</evidence>
<dbReference type="InterPro" id="IPR035983">
    <property type="entry name" value="Hect_E3_ubiquitin_ligase"/>
</dbReference>
<keyword evidence="2" id="KW-0963">Cytoplasm</keyword>
<dbReference type="FunFam" id="3.30.2410.10:FF:000003">
    <property type="entry name" value="probable E3 ubiquitin-protein ligase HERC4 isoform X1"/>
    <property type="match status" value="1"/>
</dbReference>
<keyword evidence="10" id="KW-1185">Reference proteome</keyword>
<keyword evidence="3" id="KW-0808">Transferase</keyword>
<dbReference type="Pfam" id="PF00632">
    <property type="entry name" value="HECT"/>
    <property type="match status" value="1"/>
</dbReference>
<dbReference type="EMBL" id="REGN01001154">
    <property type="protein sequence ID" value="RNA36637.1"/>
    <property type="molecule type" value="Genomic_DNA"/>
</dbReference>
<sequence>MLCWGSTKNGQLGLGGIEEEVINVPRHNEFFDKKPPIKQIACGFNHTLFLLEDGTVFSCGNNDLDQLGHDGPRTRPKQISALEAQLITFICAGHSFSLALNSNGQLFCWGAIDGNPEDDMFFPKPTHVKVLNDMPVVQIACGYYHFLALTEDCKVYVCGKNDYGQLGLGNKVSTNTPIYLQSIEGIPVQQIACGGYHSMILTVSGFIFSFGRNDCGQLGFGDTNSRLFPMNIKSLNNLKSCYISCGENFSSVLTADGGVFTFGAGMYGQLGHNNMGHEYLPRKIVDLMGGEITQIACGRCHMIVYSASSNRIYTFGLAGNGQLGNGTNVNISSPSVVNVNFANPKNFSENDKSSNYLFTISAGGDQTFVITKPVSKNNFPLDFRKILEKSHIITANIVQDLDQKSLAIVKQNRSKIAVLDQPKLRAIQLAFTSASCLNASFLEQDMHYSTSNRYPGIDLKKAKSIFDIISGLNDDYIKDKIIENLTELFQKLPDNPPSIESLRLYVTTPFLAEFEKLASQDIANIHSLLYEYAQSINKLKKEAAGRILDYWFAAAGVEFFRKLIKSYKNIVMIILNSKEDVVTEYELIRRQNFLKSSMLFLDKLNRINLEFREIVPYDSFHIPDLIEKIDIKKDYFEWLRRKTLRHSYQVFKMIDLGNDSSVLFCDYPFVFDGRAKSLLLQTDAEIQMQFALNEAVHQNISSIFSSTIDPVNPLLTLFVRREHIVQDTLNQLSKQKRDDLKKPLKVMFIGEDAYDAGGVKKEFFMLLIREILDLKYGMFTYYDETHTIWFNDQTLEGEEMYKLIGELCGLAIYNSIIIDLPFPLALYKKLLKDKPTLQDLHTLSPSVAKGLEQLLKYDGDDFESVFDLTFEISRQRYDQVINVDLIPDGSKVPVTKKNVKQYVNEYVEYIFNKSVDKPFEAFSNGFHRVCGSKVLELFHPSELMSMVVGNQNYDFEELEKNTEYKGEYNAEHPVIKNFWKVFHGMNLEEKKKFLLYLTGSDRIPILGMKRVKLFIQSTKGGDSFYPVAHTCFNLLDLPMYSSEDILRERLMVAIEYNQGFTIV</sequence>
<evidence type="ECO:0000256" key="5">
    <source>
        <dbReference type="ARBA" id="ARBA00022786"/>
    </source>
</evidence>
<dbReference type="Pfam" id="PF25390">
    <property type="entry name" value="WD40_RLD"/>
    <property type="match status" value="1"/>
</dbReference>
<evidence type="ECO:0000256" key="6">
    <source>
        <dbReference type="PROSITE-ProRule" id="PRU00104"/>
    </source>
</evidence>
<dbReference type="InterPro" id="IPR000408">
    <property type="entry name" value="Reg_chr_condens"/>
</dbReference>
<accession>A0A3M7SLZ8</accession>
<evidence type="ECO:0000259" key="8">
    <source>
        <dbReference type="PROSITE" id="PS50237"/>
    </source>
</evidence>
<feature type="repeat" description="RCC1" evidence="7">
    <location>
        <begin position="104"/>
        <end position="152"/>
    </location>
</feature>
<dbReference type="Gene3D" id="3.30.2410.10">
    <property type="entry name" value="Hect, E3 ligase catalytic domain"/>
    <property type="match status" value="1"/>
</dbReference>
<protein>
    <submittedName>
        <fullName evidence="9">Putative E3 ubiquitin-ligase HERC4 isoform X2</fullName>
    </submittedName>
</protein>
<organism evidence="9 10">
    <name type="scientific">Brachionus plicatilis</name>
    <name type="common">Marine rotifer</name>
    <name type="synonym">Brachionus muelleri</name>
    <dbReference type="NCBI Taxonomy" id="10195"/>
    <lineage>
        <taxon>Eukaryota</taxon>
        <taxon>Metazoa</taxon>
        <taxon>Spiralia</taxon>
        <taxon>Gnathifera</taxon>
        <taxon>Rotifera</taxon>
        <taxon>Eurotatoria</taxon>
        <taxon>Monogononta</taxon>
        <taxon>Pseudotrocha</taxon>
        <taxon>Ploima</taxon>
        <taxon>Brachionidae</taxon>
        <taxon>Brachionus</taxon>
    </lineage>
</organism>
<dbReference type="InterPro" id="IPR058923">
    <property type="entry name" value="RCC1-like_dom"/>
</dbReference>
<dbReference type="Gene3D" id="2.130.10.30">
    <property type="entry name" value="Regulator of chromosome condensation 1/beta-lactamase-inhibitor protein II"/>
    <property type="match status" value="2"/>
</dbReference>
<dbReference type="PROSITE" id="PS50012">
    <property type="entry name" value="RCC1_3"/>
    <property type="match status" value="7"/>
</dbReference>
<dbReference type="InterPro" id="IPR009091">
    <property type="entry name" value="RCC1/BLIP-II"/>
</dbReference>
<keyword evidence="5 6" id="KW-0833">Ubl conjugation pathway</keyword>
<dbReference type="GO" id="GO:0005737">
    <property type="term" value="C:cytoplasm"/>
    <property type="evidence" value="ECO:0007669"/>
    <property type="project" value="UniProtKB-SubCell"/>
</dbReference>
<dbReference type="InterPro" id="IPR051709">
    <property type="entry name" value="Ub-ligase/GTPase-reg"/>
</dbReference>
<dbReference type="SUPFAM" id="SSF50985">
    <property type="entry name" value="RCC1/BLIP-II"/>
    <property type="match status" value="1"/>
</dbReference>
<dbReference type="InterPro" id="IPR000569">
    <property type="entry name" value="HECT_dom"/>
</dbReference>
<dbReference type="OrthoDB" id="8068875at2759"/>
<evidence type="ECO:0000256" key="2">
    <source>
        <dbReference type="ARBA" id="ARBA00022490"/>
    </source>
</evidence>
<dbReference type="PROSITE" id="PS50237">
    <property type="entry name" value="HECT"/>
    <property type="match status" value="1"/>
</dbReference>
<dbReference type="FunFam" id="3.30.2160.10:FF:000004">
    <property type="entry name" value="probable E3 ubiquitin-protein ligase HERC4 isoform X1"/>
    <property type="match status" value="1"/>
</dbReference>
<dbReference type="Proteomes" id="UP000276133">
    <property type="component" value="Unassembled WGS sequence"/>
</dbReference>
<evidence type="ECO:0000313" key="10">
    <source>
        <dbReference type="Proteomes" id="UP000276133"/>
    </source>
</evidence>
<evidence type="ECO:0000313" key="9">
    <source>
        <dbReference type="EMBL" id="RNA36637.1"/>
    </source>
</evidence>
<feature type="repeat" description="RCC1" evidence="7">
    <location>
        <begin position="54"/>
        <end position="103"/>
    </location>
</feature>
<feature type="repeat" description="RCC1" evidence="7">
    <location>
        <begin position="1"/>
        <end position="53"/>
    </location>
</feature>
<dbReference type="GO" id="GO:0004842">
    <property type="term" value="F:ubiquitin-protein transferase activity"/>
    <property type="evidence" value="ECO:0007669"/>
    <property type="project" value="InterPro"/>
</dbReference>
<dbReference type="PROSITE" id="PS00626">
    <property type="entry name" value="RCC1_2"/>
    <property type="match status" value="1"/>
</dbReference>
<dbReference type="Gene3D" id="3.30.2160.10">
    <property type="entry name" value="Hect, E3 ligase catalytic domain"/>
    <property type="match status" value="1"/>
</dbReference>
<feature type="active site" description="Glycyl thioester intermediate" evidence="6">
    <location>
        <position position="1031"/>
    </location>
</feature>